<dbReference type="SUPFAM" id="SSF47413">
    <property type="entry name" value="lambda repressor-like DNA-binding domains"/>
    <property type="match status" value="1"/>
</dbReference>
<dbReference type="PROSITE" id="PS50943">
    <property type="entry name" value="HTH_CROC1"/>
    <property type="match status" value="1"/>
</dbReference>
<name>A0ABY2YYR5_9LACO</name>
<dbReference type="InterPro" id="IPR001387">
    <property type="entry name" value="Cro/C1-type_HTH"/>
</dbReference>
<dbReference type="Proteomes" id="UP000777560">
    <property type="component" value="Unassembled WGS sequence"/>
</dbReference>
<protein>
    <submittedName>
        <fullName evidence="4">Helix-turn-helix domain-containing protein</fullName>
    </submittedName>
</protein>
<dbReference type="SMART" id="SM00530">
    <property type="entry name" value="HTH_XRE"/>
    <property type="match status" value="1"/>
</dbReference>
<dbReference type="InterPro" id="IPR010982">
    <property type="entry name" value="Lambda_DNA-bd_dom_sf"/>
</dbReference>
<keyword evidence="2" id="KW-0812">Transmembrane</keyword>
<sequence>MNIGGVKTNLSEKIKDGRKKSNFTQQELADRLHVTRQALSKWENDQSYPNLDILVNISKVLHISLNELLGEENKMVKQISDDVRSKHKYMKYLYIVSGAFVLSLLISCAMLFFAYGEETHSVAFDRFNPSLKTEQGYAILPKKTPSQIIKNNYNKKDYRKYVNHPEKIYSYVHDADGKGEYLNFATGFYDANHRWAKVVHKGSYVSKAELISKDEIPSNIRKNISDSYENYGVKN</sequence>
<evidence type="ECO:0000313" key="5">
    <source>
        <dbReference type="Proteomes" id="UP000777560"/>
    </source>
</evidence>
<keyword evidence="5" id="KW-1185">Reference proteome</keyword>
<dbReference type="CDD" id="cd00093">
    <property type="entry name" value="HTH_XRE"/>
    <property type="match status" value="1"/>
</dbReference>
<keyword evidence="1" id="KW-0238">DNA-binding</keyword>
<feature type="transmembrane region" description="Helical" evidence="2">
    <location>
        <begin position="92"/>
        <end position="115"/>
    </location>
</feature>
<dbReference type="PANTHER" id="PTHR46558:SF15">
    <property type="entry name" value="HELIX-TURN-HELIX DOMAIN PROTEIN"/>
    <property type="match status" value="1"/>
</dbReference>
<dbReference type="RefSeq" id="WP_140925766.1">
    <property type="nucleotide sequence ID" value="NZ_QUAU01000001.1"/>
</dbReference>
<dbReference type="Gene3D" id="1.10.260.40">
    <property type="entry name" value="lambda repressor-like DNA-binding domains"/>
    <property type="match status" value="1"/>
</dbReference>
<evidence type="ECO:0000259" key="3">
    <source>
        <dbReference type="PROSITE" id="PS50943"/>
    </source>
</evidence>
<keyword evidence="2" id="KW-0472">Membrane</keyword>
<dbReference type="InterPro" id="IPR036166">
    <property type="entry name" value="YxeA-like_sf"/>
</dbReference>
<organism evidence="4 5">
    <name type="scientific">Apilactobacillus micheneri</name>
    <dbReference type="NCBI Taxonomy" id="1899430"/>
    <lineage>
        <taxon>Bacteria</taxon>
        <taxon>Bacillati</taxon>
        <taxon>Bacillota</taxon>
        <taxon>Bacilli</taxon>
        <taxon>Lactobacillales</taxon>
        <taxon>Lactobacillaceae</taxon>
        <taxon>Apilactobacillus</taxon>
    </lineage>
</organism>
<reference evidence="4 5" key="1">
    <citation type="submission" date="2018-08" db="EMBL/GenBank/DDBJ databases">
        <title>Comparative genomics of wild bee and flower associated Lactobacillus reveals potential adaptation to the bee host.</title>
        <authorList>
            <person name="Vuong H.Q."/>
            <person name="Mcfrederick Q.S."/>
        </authorList>
    </citation>
    <scope>NUCLEOTIDE SEQUENCE [LARGE SCALE GENOMIC DNA]</scope>
    <source>
        <strain evidence="4 5">HV_13</strain>
    </source>
</reference>
<keyword evidence="2" id="KW-1133">Transmembrane helix</keyword>
<accession>A0ABY2YYR5</accession>
<dbReference type="EMBL" id="QUAV01000001">
    <property type="protein sequence ID" value="TPR26353.1"/>
    <property type="molecule type" value="Genomic_DNA"/>
</dbReference>
<dbReference type="Pfam" id="PF01381">
    <property type="entry name" value="HTH_3"/>
    <property type="match status" value="1"/>
</dbReference>
<evidence type="ECO:0000256" key="1">
    <source>
        <dbReference type="ARBA" id="ARBA00023125"/>
    </source>
</evidence>
<gene>
    <name evidence="4" type="ORF">DY114_01265</name>
</gene>
<comment type="caution">
    <text evidence="4">The sequence shown here is derived from an EMBL/GenBank/DDBJ whole genome shotgun (WGS) entry which is preliminary data.</text>
</comment>
<dbReference type="PANTHER" id="PTHR46558">
    <property type="entry name" value="TRACRIPTIONAL REGULATORY PROTEIN-RELATED-RELATED"/>
    <property type="match status" value="1"/>
</dbReference>
<evidence type="ECO:0000313" key="4">
    <source>
        <dbReference type="EMBL" id="TPR26353.1"/>
    </source>
</evidence>
<evidence type="ECO:0000256" key="2">
    <source>
        <dbReference type="SAM" id="Phobius"/>
    </source>
</evidence>
<proteinExistence type="predicted"/>
<dbReference type="SUPFAM" id="SSF159121">
    <property type="entry name" value="BC4932-like"/>
    <property type="match status" value="1"/>
</dbReference>
<feature type="domain" description="HTH cro/C1-type" evidence="3">
    <location>
        <begin position="14"/>
        <end position="68"/>
    </location>
</feature>